<dbReference type="AlphaFoldDB" id="L8HHG9"/>
<gene>
    <name evidence="8" type="ORF">ACA1_171840</name>
</gene>
<sequence length="659" mass="74742">MHRWVEGWALHDFRAETHDIALTSIPEEHDSAHDEPLSSKLLKFVSIVAHDQVSSFTESLDRLKCGAAAARKKKLIMVVKDSRANHSFPTLTRQQSSSPRDLTDSVILQRFQKRKSDPSVLKDMTCNLVSGQIGSVLDFEAEELALHLAFKEQQRYNKITALDLLVNIKRPVGLITDFAKASNKISSWVATEIVTAPDEKSRVATIEAFIKVAQCCWELNSFNTAMDIISGLNSFSISRLKQIWDSVSARGHEVLDGLVSGMDPAGNFRNYRNHAETLAPPMTPYIALVLRDLTFANDGNPSFLEGDLINFERMTLFFSIISDILKYQLLPQHQIQVNDTALSFLNGVEVFDEDRLYKRSLEIQPSARKDAGQATNEGKEDDIEQTKLIRIVHRVVACQDFKALKVILDAQPDIVNIANDRLKTPLHLACTIGNAKVVALLLEDRRGAQTDLRDINGDTALHFAASHNHLKIVKMLLKKGASPNILNEKKLSPLDVATPSVQSYLKVSLFRPMFESLKKEIVFDDKSGGKNRPLMVWTDSLSVGVKKFDKAHQRLVEYINVLFAIIGTQEKDKRKQQITSLLQCLIDYTQYHFAQEEELFTQLNYPDEAGHVEQFCKLHQKGKSINLSKLAKFLREWLLHHIMEDDMKYKPFFHQHNIY</sequence>
<dbReference type="KEGG" id="acan:ACA1_171840"/>
<dbReference type="SUPFAM" id="SSF48403">
    <property type="entry name" value="Ankyrin repeat"/>
    <property type="match status" value="1"/>
</dbReference>
<keyword evidence="2 6" id="KW-0344">Guanine-nucleotide releasing factor</keyword>
<evidence type="ECO:0000256" key="5">
    <source>
        <dbReference type="PROSITE-ProRule" id="PRU00023"/>
    </source>
</evidence>
<dbReference type="Gene3D" id="1.20.120.50">
    <property type="entry name" value="Hemerythrin-like"/>
    <property type="match status" value="1"/>
</dbReference>
<feature type="repeat" description="ANK" evidence="5">
    <location>
        <begin position="421"/>
        <end position="443"/>
    </location>
</feature>
<dbReference type="CDD" id="cd00155">
    <property type="entry name" value="RasGEF"/>
    <property type="match status" value="1"/>
</dbReference>
<dbReference type="InterPro" id="IPR008937">
    <property type="entry name" value="Ras-like_GEF"/>
</dbReference>
<dbReference type="SMART" id="SM00248">
    <property type="entry name" value="ANK"/>
    <property type="match status" value="3"/>
</dbReference>
<accession>L8HHG9</accession>
<dbReference type="Proteomes" id="UP000011083">
    <property type="component" value="Unassembled WGS sequence"/>
</dbReference>
<dbReference type="SMART" id="SM00147">
    <property type="entry name" value="RasGEF"/>
    <property type="match status" value="1"/>
</dbReference>
<dbReference type="GO" id="GO:0007264">
    <property type="term" value="P:small GTPase-mediated signal transduction"/>
    <property type="evidence" value="ECO:0007669"/>
    <property type="project" value="InterPro"/>
</dbReference>
<feature type="domain" description="Ras-GEF" evidence="7">
    <location>
        <begin position="140"/>
        <end position="366"/>
    </location>
</feature>
<name>L8HHG9_ACACF</name>
<evidence type="ECO:0000259" key="7">
    <source>
        <dbReference type="PROSITE" id="PS50009"/>
    </source>
</evidence>
<dbReference type="InterPro" id="IPR036964">
    <property type="entry name" value="RASGEF_cat_dom_sf"/>
</dbReference>
<evidence type="ECO:0000256" key="1">
    <source>
        <dbReference type="ARBA" id="ARBA00010587"/>
    </source>
</evidence>
<dbReference type="PANTHER" id="PTHR23113:SF99">
    <property type="entry name" value="RASGEF DOMAIN-CONTAINING PROTEIN"/>
    <property type="match status" value="1"/>
</dbReference>
<dbReference type="InterPro" id="IPR002110">
    <property type="entry name" value="Ankyrin_rpt"/>
</dbReference>
<dbReference type="SUPFAM" id="SSF48366">
    <property type="entry name" value="Ras GEF"/>
    <property type="match status" value="1"/>
</dbReference>
<evidence type="ECO:0000313" key="9">
    <source>
        <dbReference type="Proteomes" id="UP000011083"/>
    </source>
</evidence>
<dbReference type="EMBL" id="KB007811">
    <property type="protein sequence ID" value="ELR24600.1"/>
    <property type="molecule type" value="Genomic_DNA"/>
</dbReference>
<dbReference type="InterPro" id="IPR036770">
    <property type="entry name" value="Ankyrin_rpt-contain_sf"/>
</dbReference>
<dbReference type="PANTHER" id="PTHR23113">
    <property type="entry name" value="GUANINE NUCLEOTIDE EXCHANGE FACTOR"/>
    <property type="match status" value="1"/>
</dbReference>
<evidence type="ECO:0000256" key="3">
    <source>
        <dbReference type="ARBA" id="ARBA00022723"/>
    </source>
</evidence>
<dbReference type="Gene3D" id="1.10.840.10">
    <property type="entry name" value="Ras guanine-nucleotide exchange factors catalytic domain"/>
    <property type="match status" value="1"/>
</dbReference>
<dbReference type="PROSITE" id="PS50297">
    <property type="entry name" value="ANK_REP_REGION"/>
    <property type="match status" value="2"/>
</dbReference>
<feature type="repeat" description="ANK" evidence="5">
    <location>
        <begin position="456"/>
        <end position="488"/>
    </location>
</feature>
<evidence type="ECO:0000256" key="4">
    <source>
        <dbReference type="ARBA" id="ARBA00023004"/>
    </source>
</evidence>
<dbReference type="SUPFAM" id="SSF47188">
    <property type="entry name" value="Hemerythrin-like"/>
    <property type="match status" value="1"/>
</dbReference>
<dbReference type="RefSeq" id="XP_004356500.1">
    <property type="nucleotide sequence ID" value="XM_004356447.1"/>
</dbReference>
<dbReference type="GO" id="GO:0005085">
    <property type="term" value="F:guanyl-nucleotide exchange factor activity"/>
    <property type="evidence" value="ECO:0007669"/>
    <property type="project" value="UniProtKB-KW"/>
</dbReference>
<dbReference type="InterPro" id="IPR035938">
    <property type="entry name" value="Hemerythrin-like_sf"/>
</dbReference>
<dbReference type="VEuPathDB" id="AmoebaDB:ACA1_500052"/>
<dbReference type="InterPro" id="IPR012312">
    <property type="entry name" value="Hemerythrin-like"/>
</dbReference>
<dbReference type="GO" id="GO:0046872">
    <property type="term" value="F:metal ion binding"/>
    <property type="evidence" value="ECO:0007669"/>
    <property type="project" value="UniProtKB-KW"/>
</dbReference>
<dbReference type="Pfam" id="PF00617">
    <property type="entry name" value="RasGEF"/>
    <property type="match status" value="1"/>
</dbReference>
<dbReference type="NCBIfam" id="NF033749">
    <property type="entry name" value="bact_hemeryth"/>
    <property type="match status" value="1"/>
</dbReference>
<dbReference type="NCBIfam" id="TIGR02481">
    <property type="entry name" value="hemeryth_dom"/>
    <property type="match status" value="1"/>
</dbReference>
<dbReference type="PROSITE" id="PS50088">
    <property type="entry name" value="ANK_REPEAT"/>
    <property type="match status" value="2"/>
</dbReference>
<evidence type="ECO:0000313" key="8">
    <source>
        <dbReference type="EMBL" id="ELR24600.1"/>
    </source>
</evidence>
<protein>
    <submittedName>
        <fullName evidence="8">RasGEF domain containing protein</fullName>
    </submittedName>
</protein>
<dbReference type="STRING" id="1257118.L8HHG9"/>
<keyword evidence="4" id="KW-0408">Iron</keyword>
<dbReference type="OrthoDB" id="19040at2759"/>
<keyword evidence="3" id="KW-0479">Metal-binding</keyword>
<dbReference type="Pfam" id="PF01814">
    <property type="entry name" value="Hemerythrin"/>
    <property type="match status" value="1"/>
</dbReference>
<dbReference type="GeneID" id="14925621"/>
<dbReference type="InterPro" id="IPR012827">
    <property type="entry name" value="Hemerythrin_metal-bd"/>
</dbReference>
<comment type="similarity">
    <text evidence="1">Belongs to the hemerythrin family.</text>
</comment>
<dbReference type="PROSITE" id="PS50009">
    <property type="entry name" value="RASGEF_CAT"/>
    <property type="match status" value="1"/>
</dbReference>
<dbReference type="Gene3D" id="1.25.40.20">
    <property type="entry name" value="Ankyrin repeat-containing domain"/>
    <property type="match status" value="1"/>
</dbReference>
<dbReference type="CDD" id="cd12107">
    <property type="entry name" value="Hemerythrin"/>
    <property type="match status" value="1"/>
</dbReference>
<proteinExistence type="inferred from homology"/>
<dbReference type="InterPro" id="IPR023578">
    <property type="entry name" value="Ras_GEF_dom_sf"/>
</dbReference>
<evidence type="ECO:0000256" key="2">
    <source>
        <dbReference type="ARBA" id="ARBA00022658"/>
    </source>
</evidence>
<reference evidence="8 9" key="1">
    <citation type="journal article" date="2013" name="Genome Biol.">
        <title>Genome of Acanthamoeba castellanii highlights extensive lateral gene transfer and early evolution of tyrosine kinase signaling.</title>
        <authorList>
            <person name="Clarke M."/>
            <person name="Lohan A.J."/>
            <person name="Liu B."/>
            <person name="Lagkouvardos I."/>
            <person name="Roy S."/>
            <person name="Zafar N."/>
            <person name="Bertelli C."/>
            <person name="Schilde C."/>
            <person name="Kianianmomeni A."/>
            <person name="Burglin T.R."/>
            <person name="Frech C."/>
            <person name="Turcotte B."/>
            <person name="Kopec K.O."/>
            <person name="Synnott J.M."/>
            <person name="Choo C."/>
            <person name="Paponov I."/>
            <person name="Finkler A."/>
            <person name="Soon Heng Tan C."/>
            <person name="Hutchins A.P."/>
            <person name="Weinmeier T."/>
            <person name="Rattei T."/>
            <person name="Chu J.S."/>
            <person name="Gimenez G."/>
            <person name="Irimia M."/>
            <person name="Rigden D.J."/>
            <person name="Fitzpatrick D.A."/>
            <person name="Lorenzo-Morales J."/>
            <person name="Bateman A."/>
            <person name="Chiu C.H."/>
            <person name="Tang P."/>
            <person name="Hegemann P."/>
            <person name="Fromm H."/>
            <person name="Raoult D."/>
            <person name="Greub G."/>
            <person name="Miranda-Saavedra D."/>
            <person name="Chen N."/>
            <person name="Nash P."/>
            <person name="Ginger M.L."/>
            <person name="Horn M."/>
            <person name="Schaap P."/>
            <person name="Caler L."/>
            <person name="Loftus B."/>
        </authorList>
    </citation>
    <scope>NUCLEOTIDE SEQUENCE [LARGE SCALE GENOMIC DNA]</scope>
    <source>
        <strain evidence="8 9">Neff</strain>
    </source>
</reference>
<keyword evidence="9" id="KW-1185">Reference proteome</keyword>
<organism evidence="8 9">
    <name type="scientific">Acanthamoeba castellanii (strain ATCC 30010 / Neff)</name>
    <dbReference type="NCBI Taxonomy" id="1257118"/>
    <lineage>
        <taxon>Eukaryota</taxon>
        <taxon>Amoebozoa</taxon>
        <taxon>Discosea</taxon>
        <taxon>Longamoebia</taxon>
        <taxon>Centramoebida</taxon>
        <taxon>Acanthamoebidae</taxon>
        <taxon>Acanthamoeba</taxon>
    </lineage>
</organism>
<keyword evidence="5" id="KW-0040">ANK repeat</keyword>
<evidence type="ECO:0000256" key="6">
    <source>
        <dbReference type="PROSITE-ProRule" id="PRU00168"/>
    </source>
</evidence>
<dbReference type="InterPro" id="IPR001895">
    <property type="entry name" value="RASGEF_cat_dom"/>
</dbReference>
<dbReference type="Pfam" id="PF12796">
    <property type="entry name" value="Ank_2"/>
    <property type="match status" value="1"/>
</dbReference>